<dbReference type="GO" id="GO:0005694">
    <property type="term" value="C:chromosome"/>
    <property type="evidence" value="ECO:0007669"/>
    <property type="project" value="UniProtKB-SubCell"/>
</dbReference>
<feature type="region of interest" description="Disordered" evidence="14">
    <location>
        <begin position="1734"/>
        <end position="1869"/>
    </location>
</feature>
<feature type="compositionally biased region" description="Polar residues" evidence="14">
    <location>
        <begin position="726"/>
        <end position="737"/>
    </location>
</feature>
<dbReference type="KEGG" id="tpal:117643904"/>
<evidence type="ECO:0000256" key="6">
    <source>
        <dbReference type="ARBA" id="ARBA00022833"/>
    </source>
</evidence>
<feature type="compositionally biased region" description="Polar residues" evidence="14">
    <location>
        <begin position="541"/>
        <end position="550"/>
    </location>
</feature>
<sequence length="2255" mass="241706">MSAAGSQGPNALGPQYGGVGGGGGYSVPTPTSTVHDDYPHDVKVSAASGLPPFSSFEMADVGHTYTQLDHPAPWDYYGEGLTGRLMDRDMHNMHQPNYRPWESKPLDGSDPGPPPPGHPNGGPPGFPGSKLPSFQSQFSFGEQQNPDGTLTPLPPSSTPASPSSTSSGLPSFHTLSAVPVPGVPVGVPRGYPLVPAPVQAREVPAIQQQLMDERHIHLAFGGVPPGVPPPGVPPPGLPPHQQLSQFHHPLIPGHPTHPGHPAHPGHPGHHPVLTMVKSEPVTIVTSTPPQLTQLHHSNFQNPMSMLDKCDENGHLGKLEDAGLRGLDSRKKERRKARASSMESSAESDGAGSSSLESSGQVAAVSSTGSGFKSPLQTAPPVTQGPGSDDGESSSGEKPVKKKRKRCGECIGCQRKDNCGDCAPCRNEKSHQICKMRRCEKLTEKKHLLAYLSDPDGASDCNRRGRGKPSRTPSGYRNKARPSVGGPQTPQSLPQPQTPTPQAQQPGQGAPVQSVVQPDQSMLGNVSEQPNPPVMPFYGNNVPGQPGSQMESVAGFGPPPMRDRFGGWPPQPGDPGTLNGLSSWSPAPPQSHNYIQQVPPHHPPPHQIDELRHYHPQYAATPAYQGAGYQQPFLVDPSQNPAFQQQPQAPQTPQTQLPYGTPTSQPPSSPAQPPLTPRSNYSQAHTPQPSPTPHQVNGINGNIPQRNGVNGSYLDASPVQSMEYVNGSYTPSQENSMAPPTTPTPTSRSSSVHMDTGDSNGNMSVNGSSPHHGMNGTMNGRKTPSHNSNAPGSGNAMPGYPLHQAPPQLIQQSLHNSSGYPGQDISSGAAGENGMSSPLWNNSNAPTTSINNHQPNNNAGSANANGNTNASANRSVWNGGGQDRPPSSLGHSPKMDSSPHQHYQQDQSNSNSTSPVNSRLKTMILNKQQQQQQQQQYGQQMQQQQYGQQMYGQQQQLTSPGGESNGQQMMSPPRHSDQYGQQAQQGHHSRPPSRQSPNPSQNTAGHFLVEGHHLQRSVIPEGGGIWEWGSDNLHGTNLNPVSAMENFVKFAELGDGGGEGSNSVKGFQGGQLGFQGMKSETTVKSESKTDDIWSHEKSQYERISEQNSIQNTNDFFLKKTLSLGHYSNEDATSDTIKIKEEPYLFRGDGGPISLEKISGAWCCRQGGTDKPTPEHLRDGCCPGQGLQTLDEVVDSESEKPKDKNGDQWSPETLPSGTTKDFQDHLDRLRNNVRTEVPDCDCFPADKLPPEPGSYYTHLGAAKTLPELRCQVEERSGFKDKAVRIEKVLYTGKEGKTTQGCPLAKWVIRRSSMEEKILVIVKHRQGHKCSTAWIVVVLVAWEGIPIQEADHVYTLLSNKLNRFGLPTTRRCATNEPRTCACQGLDPNSCGASFSFGCSWSMYYNGCKYARSKTVRKFRLSVRSEEQEVEERMHSLASLVSPLYQSLAPEAFQNQTQFEREASECRLGFKTGRPFSGVTACIDFCAHSHRDLHNMNNGCTVVVSLTKHRSLSKPDDEQLHVLPLYIMDDSDEYGSKEDQAAKEKSGAIETLSKYPCEVRVRSVPLQPCRRHGKKRGKEEEPLTEGTAGTTTVKKEPGTLKSQGNCAQGSARSGTNATSCQQSQSPGNAGMSLEMAMEAMEAQLQSSQVTSTVLDSPVAMYQGWGYEAWPHAGRAPGPAAHAWMGADGQRWPDYAHPTRTCLERADADSTTAVASWATSLSPAQPAARRDSLAGHSLAWEGESSSPSSVLAKSTSCTKRTEPEEAMSSSHRLSASSASSLNRHDAQSPSFDLPTSAFSPSSVADLGSAPTDPLGEGDKSSGRQQQKKASSSSSSCWGEGGDPPSLQWDGSTPSSPFRVPKARHAATAAAATPFETPKLEAGAVATAPSAQWETGSAFSSTASSASPGAAASGGQYGSKGAGTEKFWMAGDCALSGGASKSLAFGSHGLKQESIFDDPKHLSDYQAFGAHGVHGVHNTAVASAANPFACSMPGPGLGPGSAYGYGYASMFPESKGFNAGWSDPYVDPHYAQFQGPAMNLNSLYGGATSPYHSASSYMPPAMATPYGFVPATRWDLYAPPPYFPVVPETPKAEPIGEVTDFVDNEECFKDSQMGGVAIALGHGSVLFECAKHEMHATTALRRPNRLQPTRISLVFYQHRNLNRPKHGWDEWEEKMRLRKLGVSTNTTGTSTSSSRPATPIPTSHVSAPASAEPLPCKPVSLKRSSQFMMRTPTFTTTTWTTLFPMHPCVVTGPYQEGSIVG</sequence>
<feature type="compositionally biased region" description="Polar residues" evidence="14">
    <location>
        <begin position="833"/>
        <end position="854"/>
    </location>
</feature>
<gene>
    <name evidence="17" type="primary">LOC117643904</name>
</gene>
<feature type="region of interest" description="Disordered" evidence="14">
    <location>
        <begin position="1"/>
        <end position="39"/>
    </location>
</feature>
<feature type="compositionally biased region" description="Basic and acidic residues" evidence="14">
    <location>
        <begin position="318"/>
        <end position="330"/>
    </location>
</feature>
<evidence type="ECO:0000256" key="14">
    <source>
        <dbReference type="SAM" id="MobiDB-lite"/>
    </source>
</evidence>
<comment type="subcellular location">
    <subcellularLocation>
        <location evidence="1">Chromosome</location>
    </subcellularLocation>
</comment>
<dbReference type="FunCoup" id="A0A6P8YGT5">
    <property type="interactions" value="183"/>
</dbReference>
<keyword evidence="9 13" id="KW-0408">Iron</keyword>
<dbReference type="GeneID" id="117643904"/>
<feature type="compositionally biased region" description="Polar residues" evidence="14">
    <location>
        <begin position="363"/>
        <end position="380"/>
    </location>
</feature>
<feature type="compositionally biased region" description="Polar residues" evidence="14">
    <location>
        <begin position="956"/>
        <end position="969"/>
    </location>
</feature>
<protein>
    <recommendedName>
        <fullName evidence="13">Methylcytosine dioxygenase TET</fullName>
        <ecNumber evidence="13">1.14.11.80</ecNumber>
    </recommendedName>
</protein>
<dbReference type="EC" id="1.14.11.80" evidence="13"/>
<feature type="compositionally biased region" description="Polar residues" evidence="14">
    <location>
        <begin position="808"/>
        <end position="825"/>
    </location>
</feature>
<dbReference type="InterPro" id="IPR046942">
    <property type="entry name" value="TET_oxygenase"/>
</dbReference>
<feature type="compositionally biased region" description="Low complexity" evidence="14">
    <location>
        <begin position="636"/>
        <end position="662"/>
    </location>
</feature>
<keyword evidence="3" id="KW-0158">Chromosome</keyword>
<feature type="compositionally biased region" description="Polar residues" evidence="14">
    <location>
        <begin position="899"/>
        <end position="916"/>
    </location>
</feature>
<dbReference type="CTD" id="38347"/>
<evidence type="ECO:0000256" key="5">
    <source>
        <dbReference type="ARBA" id="ARBA00022771"/>
    </source>
</evidence>
<comment type="function">
    <text evidence="13">Dioxygenase that catalyzes the conversion of the modified genomic base 5-methylcytosine (5mC) into 5-hydroxymethylcytosine (5hmC) and plays a key role in epigenetic chromatin reprogramming during embryonic development.</text>
</comment>
<feature type="domain" description="CXXC-type" evidence="15">
    <location>
        <begin position="399"/>
        <end position="439"/>
    </location>
</feature>
<dbReference type="GO" id="GO:0003677">
    <property type="term" value="F:DNA binding"/>
    <property type="evidence" value="ECO:0007669"/>
    <property type="project" value="InterPro"/>
</dbReference>
<evidence type="ECO:0000256" key="13">
    <source>
        <dbReference type="RuleBase" id="RU367064"/>
    </source>
</evidence>
<feature type="compositionally biased region" description="Pro residues" evidence="14">
    <location>
        <begin position="111"/>
        <end position="126"/>
    </location>
</feature>
<dbReference type="PANTHER" id="PTHR23358:SF6">
    <property type="entry name" value="METHYLCYTOSINE DIOXYGENASE TET"/>
    <property type="match status" value="1"/>
</dbReference>
<evidence type="ECO:0000313" key="16">
    <source>
        <dbReference type="Proteomes" id="UP000515158"/>
    </source>
</evidence>
<feature type="region of interest" description="Disordered" evidence="14">
    <location>
        <begin position="946"/>
        <end position="1004"/>
    </location>
</feature>
<evidence type="ECO:0000256" key="9">
    <source>
        <dbReference type="ARBA" id="ARBA00023004"/>
    </source>
</evidence>
<feature type="compositionally biased region" description="Low complexity" evidence="14">
    <location>
        <begin position="158"/>
        <end position="170"/>
    </location>
</feature>
<feature type="compositionally biased region" description="Low complexity" evidence="14">
    <location>
        <begin position="133"/>
        <end position="144"/>
    </location>
</feature>
<feature type="compositionally biased region" description="Polar residues" evidence="14">
    <location>
        <begin position="1738"/>
        <end position="1753"/>
    </location>
</feature>
<evidence type="ECO:0000256" key="11">
    <source>
        <dbReference type="ARBA" id="ARBA00049431"/>
    </source>
</evidence>
<name>A0A6P8YGT5_THRPL</name>
<keyword evidence="4 13" id="KW-0479">Metal-binding</keyword>
<proteinExistence type="inferred from homology"/>
<feature type="compositionally biased region" description="Low complexity" evidence="14">
    <location>
        <begin position="991"/>
        <end position="1001"/>
    </location>
</feature>
<organism evidence="17">
    <name type="scientific">Thrips palmi</name>
    <name type="common">Melon thrips</name>
    <dbReference type="NCBI Taxonomy" id="161013"/>
    <lineage>
        <taxon>Eukaryota</taxon>
        <taxon>Metazoa</taxon>
        <taxon>Ecdysozoa</taxon>
        <taxon>Arthropoda</taxon>
        <taxon>Hexapoda</taxon>
        <taxon>Insecta</taxon>
        <taxon>Pterygota</taxon>
        <taxon>Neoptera</taxon>
        <taxon>Paraneoptera</taxon>
        <taxon>Thysanoptera</taxon>
        <taxon>Terebrantia</taxon>
        <taxon>Thripoidea</taxon>
        <taxon>Thripidae</taxon>
        <taxon>Thrips</taxon>
    </lineage>
</organism>
<dbReference type="GO" id="GO:0008270">
    <property type="term" value="F:zinc ion binding"/>
    <property type="evidence" value="ECO:0007669"/>
    <property type="project" value="UniProtKB-UniRule"/>
</dbReference>
<feature type="compositionally biased region" description="Polar residues" evidence="14">
    <location>
        <begin position="756"/>
        <end position="768"/>
    </location>
</feature>
<feature type="region of interest" description="Disordered" evidence="14">
    <location>
        <begin position="95"/>
        <end position="170"/>
    </location>
</feature>
<dbReference type="GO" id="GO:0141166">
    <property type="term" value="P:chromosomal 5-methylcytosine DNA demethylation pathway"/>
    <property type="evidence" value="ECO:0007669"/>
    <property type="project" value="UniProtKB-UniRule"/>
</dbReference>
<feature type="compositionally biased region" description="Low complexity" evidence="14">
    <location>
        <begin position="855"/>
        <end position="872"/>
    </location>
</feature>
<keyword evidence="6 13" id="KW-0862">Zinc</keyword>
<evidence type="ECO:0000256" key="1">
    <source>
        <dbReference type="ARBA" id="ARBA00004286"/>
    </source>
</evidence>
<keyword evidence="8 13" id="KW-0560">Oxidoreductase</keyword>
<feature type="compositionally biased region" description="Low complexity" evidence="14">
    <location>
        <begin position="2177"/>
        <end position="2197"/>
    </location>
</feature>
<feature type="region of interest" description="Disordered" evidence="14">
    <location>
        <begin position="318"/>
        <end position="404"/>
    </location>
</feature>
<dbReference type="Pfam" id="PF12851">
    <property type="entry name" value="Tet_JBP"/>
    <property type="match status" value="1"/>
</dbReference>
<dbReference type="OrthoDB" id="8854879at2759"/>
<accession>A0A6P8YGT5</accession>
<comment type="catalytic activity">
    <reaction evidence="13">
        <text>a 5-methyl-2'-deoxycytidine in DNA + 2-oxoglutarate + O2 = a 5-hydroxymethyl-2'-deoxycytidine in DNA + succinate + CO2</text>
        <dbReference type="Rhea" id="RHEA:52636"/>
        <dbReference type="Rhea" id="RHEA-COMP:11370"/>
        <dbReference type="Rhea" id="RHEA-COMP:13315"/>
        <dbReference type="ChEBI" id="CHEBI:15379"/>
        <dbReference type="ChEBI" id="CHEBI:16526"/>
        <dbReference type="ChEBI" id="CHEBI:16810"/>
        <dbReference type="ChEBI" id="CHEBI:30031"/>
        <dbReference type="ChEBI" id="CHEBI:85454"/>
        <dbReference type="ChEBI" id="CHEBI:136731"/>
        <dbReference type="EC" id="1.14.11.80"/>
    </reaction>
</comment>
<feature type="compositionally biased region" description="Low complexity" evidence="14">
    <location>
        <begin position="338"/>
        <end position="359"/>
    </location>
</feature>
<evidence type="ECO:0000256" key="10">
    <source>
        <dbReference type="ARBA" id="ARBA00047840"/>
    </source>
</evidence>
<dbReference type="GO" id="GO:0070579">
    <property type="term" value="F:DNA 5-methylcytosine dioxygenase activity"/>
    <property type="evidence" value="ECO:0007669"/>
    <property type="project" value="UniProtKB-UniRule"/>
</dbReference>
<dbReference type="CDD" id="cd18892">
    <property type="entry name" value="TET"/>
    <property type="match status" value="1"/>
</dbReference>
<feature type="compositionally biased region" description="Basic and acidic residues" evidence="14">
    <location>
        <begin position="1195"/>
        <end position="1204"/>
    </location>
</feature>
<feature type="compositionally biased region" description="Polar residues" evidence="14">
    <location>
        <begin position="518"/>
        <end position="528"/>
    </location>
</feature>
<feature type="region of interest" description="Disordered" evidence="14">
    <location>
        <begin position="2175"/>
        <end position="2208"/>
    </location>
</feature>
<feature type="compositionally biased region" description="Polar residues" evidence="14">
    <location>
        <begin position="578"/>
        <end position="595"/>
    </location>
</feature>
<feature type="compositionally biased region" description="Polar residues" evidence="14">
    <location>
        <begin position="677"/>
        <end position="709"/>
    </location>
</feature>
<dbReference type="Proteomes" id="UP000515158">
    <property type="component" value="Unplaced"/>
</dbReference>
<dbReference type="PANTHER" id="PTHR23358">
    <property type="entry name" value="METHYLCYTOSINE DIOXYGENASE TET"/>
    <property type="match status" value="1"/>
</dbReference>
<feature type="compositionally biased region" description="Polar residues" evidence="14">
    <location>
        <begin position="1596"/>
        <end position="1623"/>
    </location>
</feature>
<comment type="similarity">
    <text evidence="2 13">Belongs to the TET family.</text>
</comment>
<evidence type="ECO:0000256" key="3">
    <source>
        <dbReference type="ARBA" id="ARBA00022454"/>
    </source>
</evidence>
<evidence type="ECO:0000313" key="17">
    <source>
        <dbReference type="RefSeq" id="XP_034238958.1"/>
    </source>
</evidence>
<dbReference type="RefSeq" id="XP_034238958.1">
    <property type="nucleotide sequence ID" value="XM_034383067.1"/>
</dbReference>
<evidence type="ECO:0000256" key="4">
    <source>
        <dbReference type="ARBA" id="ARBA00022723"/>
    </source>
</evidence>
<dbReference type="PROSITE" id="PS51058">
    <property type="entry name" value="ZF_CXXC"/>
    <property type="match status" value="1"/>
</dbReference>
<comment type="cofactor">
    <cofactor evidence="13">
        <name>Zn(2+)</name>
        <dbReference type="ChEBI" id="CHEBI:29105"/>
    </cofactor>
    <text evidence="13">The zinc ions have a structural role.</text>
</comment>
<dbReference type="SMART" id="SM01333">
    <property type="entry name" value="Tet_JBP"/>
    <property type="match status" value="1"/>
</dbReference>
<evidence type="ECO:0000256" key="12">
    <source>
        <dbReference type="PROSITE-ProRule" id="PRU00509"/>
    </source>
</evidence>
<dbReference type="InterPro" id="IPR024779">
    <property type="entry name" value="2OGFeDO_JBP1/TET_oxygenase_dom"/>
</dbReference>
<comment type="catalytic activity">
    <reaction evidence="11 13">
        <text>a 5-hydroxymethyl-2'-deoxycytidine in DNA + 2-oxoglutarate + O2 = a 5-formyl-2'-deoxycytidine in DNA + succinate + CO2 + H2O</text>
        <dbReference type="Rhea" id="RHEA:53828"/>
        <dbReference type="Rhea" id="RHEA-COMP:13315"/>
        <dbReference type="Rhea" id="RHEA-COMP:13656"/>
        <dbReference type="ChEBI" id="CHEBI:15377"/>
        <dbReference type="ChEBI" id="CHEBI:15379"/>
        <dbReference type="ChEBI" id="CHEBI:16526"/>
        <dbReference type="ChEBI" id="CHEBI:16810"/>
        <dbReference type="ChEBI" id="CHEBI:30031"/>
        <dbReference type="ChEBI" id="CHEBI:136731"/>
        <dbReference type="ChEBI" id="CHEBI:137731"/>
        <dbReference type="EC" id="1.14.11.80"/>
    </reaction>
</comment>
<dbReference type="Pfam" id="PF02008">
    <property type="entry name" value="zf-CXXC"/>
    <property type="match status" value="1"/>
</dbReference>
<dbReference type="GO" id="GO:0005634">
    <property type="term" value="C:nucleus"/>
    <property type="evidence" value="ECO:0007669"/>
    <property type="project" value="UniProtKB-UniRule"/>
</dbReference>
<dbReference type="InParanoid" id="A0A6P8YGT5"/>
<feature type="compositionally biased region" description="Polar residues" evidence="14">
    <location>
        <begin position="775"/>
        <end position="791"/>
    </location>
</feature>
<evidence type="ECO:0000256" key="8">
    <source>
        <dbReference type="ARBA" id="ARBA00023002"/>
    </source>
</evidence>
<feature type="region of interest" description="Disordered" evidence="14">
    <location>
        <begin position="1565"/>
        <end position="1625"/>
    </location>
</feature>
<comment type="catalytic activity">
    <reaction evidence="10 13">
        <text>a 5-formyl-2'-deoxycytidine in DNA + 2-oxoglutarate + O2 = a 5-carboxyl-2'-deoxycytidine in DNA + succinate + CO2 + H(+)</text>
        <dbReference type="Rhea" id="RHEA:53832"/>
        <dbReference type="Rhea" id="RHEA-COMP:13656"/>
        <dbReference type="Rhea" id="RHEA-COMP:13657"/>
        <dbReference type="ChEBI" id="CHEBI:15378"/>
        <dbReference type="ChEBI" id="CHEBI:15379"/>
        <dbReference type="ChEBI" id="CHEBI:16526"/>
        <dbReference type="ChEBI" id="CHEBI:16810"/>
        <dbReference type="ChEBI" id="CHEBI:30031"/>
        <dbReference type="ChEBI" id="CHEBI:137731"/>
        <dbReference type="ChEBI" id="CHEBI:137732"/>
        <dbReference type="EC" id="1.14.11.80"/>
    </reaction>
</comment>
<reference evidence="17" key="1">
    <citation type="submission" date="2025-08" db="UniProtKB">
        <authorList>
            <consortium name="RefSeq"/>
        </authorList>
    </citation>
    <scope>IDENTIFICATION</scope>
    <source>
        <tissue evidence="17">Total insect</tissue>
    </source>
</reference>
<evidence type="ECO:0000259" key="15">
    <source>
        <dbReference type="PROSITE" id="PS51058"/>
    </source>
</evidence>
<keyword evidence="5 12" id="KW-0863">Zinc-finger</keyword>
<feature type="compositionally biased region" description="Gly residues" evidence="14">
    <location>
        <begin position="15"/>
        <end position="25"/>
    </location>
</feature>
<dbReference type="GO" id="GO:0040029">
    <property type="term" value="P:epigenetic regulation of gene expression"/>
    <property type="evidence" value="ECO:0007669"/>
    <property type="project" value="InterPro"/>
</dbReference>
<dbReference type="InterPro" id="IPR002857">
    <property type="entry name" value="Znf_CXXC"/>
</dbReference>
<feature type="compositionally biased region" description="Low complexity" evidence="14">
    <location>
        <begin position="485"/>
        <end position="517"/>
    </location>
</feature>
<keyword evidence="7 13" id="KW-0223">Dioxygenase</keyword>
<feature type="compositionally biased region" description="Polar residues" evidence="14">
    <location>
        <begin position="1205"/>
        <end position="1218"/>
    </location>
</feature>
<feature type="compositionally biased region" description="Low complexity" evidence="14">
    <location>
        <begin position="1817"/>
        <end position="1830"/>
    </location>
</feature>
<feature type="region of interest" description="Disordered" evidence="14">
    <location>
        <begin position="1191"/>
        <end position="1220"/>
    </location>
</feature>
<comment type="cofactor">
    <cofactor evidence="13">
        <name>Fe(2+)</name>
        <dbReference type="ChEBI" id="CHEBI:29033"/>
    </cofactor>
    <text evidence="13">Binds 1 Fe(2+) ion per subunit.</text>
</comment>
<feature type="compositionally biased region" description="Pro residues" evidence="14">
    <location>
        <begin position="663"/>
        <end position="675"/>
    </location>
</feature>
<dbReference type="GO" id="GO:0045944">
    <property type="term" value="P:positive regulation of transcription by RNA polymerase II"/>
    <property type="evidence" value="ECO:0007669"/>
    <property type="project" value="TreeGrafter"/>
</dbReference>
<evidence type="ECO:0000256" key="2">
    <source>
        <dbReference type="ARBA" id="ARBA00007502"/>
    </source>
</evidence>
<feature type="region of interest" description="Disordered" evidence="14">
    <location>
        <begin position="450"/>
        <end position="916"/>
    </location>
</feature>
<feature type="compositionally biased region" description="Low complexity" evidence="14">
    <location>
        <begin position="1763"/>
        <end position="1776"/>
    </location>
</feature>
<dbReference type="InterPro" id="IPR040175">
    <property type="entry name" value="TET1/2/3"/>
</dbReference>
<keyword evidence="16" id="KW-1185">Reference proteome</keyword>
<evidence type="ECO:0000256" key="7">
    <source>
        <dbReference type="ARBA" id="ARBA00022964"/>
    </source>
</evidence>
<feature type="compositionally biased region" description="Low complexity" evidence="14">
    <location>
        <begin position="946"/>
        <end position="955"/>
    </location>
</feature>